<dbReference type="STRING" id="1121927.GOHSU_18_00660"/>
<dbReference type="eggNOG" id="ENOG50331K6">
    <property type="taxonomic scope" value="Bacteria"/>
</dbReference>
<organism evidence="3 4">
    <name type="scientific">Gordonia hirsuta DSM 44140 = NBRC 16056</name>
    <dbReference type="NCBI Taxonomy" id="1121927"/>
    <lineage>
        <taxon>Bacteria</taxon>
        <taxon>Bacillati</taxon>
        <taxon>Actinomycetota</taxon>
        <taxon>Actinomycetes</taxon>
        <taxon>Mycobacteriales</taxon>
        <taxon>Gordoniaceae</taxon>
        <taxon>Gordonia</taxon>
    </lineage>
</organism>
<name>L7L975_9ACTN</name>
<evidence type="ECO:0000259" key="2">
    <source>
        <dbReference type="Pfam" id="PF10756"/>
    </source>
</evidence>
<comment type="caution">
    <text evidence="3">The sequence shown here is derived from an EMBL/GenBank/DDBJ whole genome shotgun (WGS) entry which is preliminary data.</text>
</comment>
<dbReference type="EMBL" id="BANT01000018">
    <property type="protein sequence ID" value="GAC57311.1"/>
    <property type="molecule type" value="Genomic_DNA"/>
</dbReference>
<sequence>MTGAGSAGPADTGAIPDEEWDLVYRPKAIITIVAVAIAIVIVIHLIFGLLLNISYTGVNIGWADKIALISIGLVISASLLLFTRSRLRVGSRGVEVRNLVTERCYEWDVVQGLAYPEKGPWARLLFAHDEHIPVMAVQARDGARAVEAMRRFRELHTRYTAPPKPTAADES</sequence>
<evidence type="ECO:0000256" key="1">
    <source>
        <dbReference type="SAM" id="Phobius"/>
    </source>
</evidence>
<keyword evidence="1" id="KW-0472">Membrane</keyword>
<dbReference type="Pfam" id="PF10756">
    <property type="entry name" value="bPH_6"/>
    <property type="match status" value="1"/>
</dbReference>
<evidence type="ECO:0000313" key="3">
    <source>
        <dbReference type="EMBL" id="GAC57311.1"/>
    </source>
</evidence>
<protein>
    <recommendedName>
        <fullName evidence="2">Low molecular weight protein antigen 6 PH domain-containing protein</fullName>
    </recommendedName>
</protein>
<dbReference type="AlphaFoldDB" id="L7L975"/>
<keyword evidence="4" id="KW-1185">Reference proteome</keyword>
<dbReference type="OrthoDB" id="5191452at2"/>
<keyword evidence="1" id="KW-0812">Transmembrane</keyword>
<evidence type="ECO:0000313" key="4">
    <source>
        <dbReference type="Proteomes" id="UP000053405"/>
    </source>
</evidence>
<reference evidence="3 4" key="1">
    <citation type="submission" date="2012-12" db="EMBL/GenBank/DDBJ databases">
        <title>Whole genome shotgun sequence of Gordonia hirsuta NBRC 16056.</title>
        <authorList>
            <person name="Isaki-Nakamura S."/>
            <person name="Hosoyama A."/>
            <person name="Tsuchikane K."/>
            <person name="Katsumata H."/>
            <person name="Baba S."/>
            <person name="Yamazaki S."/>
            <person name="Fujita N."/>
        </authorList>
    </citation>
    <scope>NUCLEOTIDE SEQUENCE [LARGE SCALE GENOMIC DNA]</scope>
    <source>
        <strain evidence="3 4">NBRC 16056</strain>
    </source>
</reference>
<feature type="domain" description="Low molecular weight protein antigen 6 PH" evidence="2">
    <location>
        <begin position="84"/>
        <end position="154"/>
    </location>
</feature>
<dbReference type="InterPro" id="IPR019692">
    <property type="entry name" value="CFP-6_PH"/>
</dbReference>
<dbReference type="Proteomes" id="UP000053405">
    <property type="component" value="Unassembled WGS sequence"/>
</dbReference>
<dbReference type="RefSeq" id="WP_005939187.1">
    <property type="nucleotide sequence ID" value="NZ_ATVK01000048.1"/>
</dbReference>
<proteinExistence type="predicted"/>
<feature type="transmembrane region" description="Helical" evidence="1">
    <location>
        <begin position="62"/>
        <end position="82"/>
    </location>
</feature>
<gene>
    <name evidence="3" type="ORF">GOHSU_18_00660</name>
</gene>
<accession>L7L975</accession>
<keyword evidence="1" id="KW-1133">Transmembrane helix</keyword>
<feature type="transmembrane region" description="Helical" evidence="1">
    <location>
        <begin position="28"/>
        <end position="50"/>
    </location>
</feature>